<feature type="compositionally biased region" description="Polar residues" evidence="1">
    <location>
        <begin position="335"/>
        <end position="369"/>
    </location>
</feature>
<evidence type="ECO:0000313" key="3">
    <source>
        <dbReference type="EMBL" id="EOA96138.1"/>
    </source>
</evidence>
<accession>R0KS91</accession>
<feature type="region of interest" description="Disordered" evidence="1">
    <location>
        <begin position="207"/>
        <end position="252"/>
    </location>
</feature>
<reference evidence="4" key="1">
    <citation type="journal article" date="2013" name="Nat. Genet.">
        <title>The duck genome and transcriptome provide insight into an avian influenza virus reservoir species.</title>
        <authorList>
            <person name="Huang Y."/>
            <person name="Li Y."/>
            <person name="Burt D.W."/>
            <person name="Chen H."/>
            <person name="Zhang Y."/>
            <person name="Qian W."/>
            <person name="Kim H."/>
            <person name="Gan S."/>
            <person name="Zhao Y."/>
            <person name="Li J."/>
            <person name="Yi K."/>
            <person name="Feng H."/>
            <person name="Zhu P."/>
            <person name="Li B."/>
            <person name="Liu Q."/>
            <person name="Fairley S."/>
            <person name="Magor K.E."/>
            <person name="Du Z."/>
            <person name="Hu X."/>
            <person name="Goodman L."/>
            <person name="Tafer H."/>
            <person name="Vignal A."/>
            <person name="Lee T."/>
            <person name="Kim K.W."/>
            <person name="Sheng Z."/>
            <person name="An Y."/>
            <person name="Searle S."/>
            <person name="Herrero J."/>
            <person name="Groenen M.A."/>
            <person name="Crooijmans R.P."/>
            <person name="Faraut T."/>
            <person name="Cai Q."/>
            <person name="Webster R.G."/>
            <person name="Aldridge J.R."/>
            <person name="Warren W.C."/>
            <person name="Bartschat S."/>
            <person name="Kehr S."/>
            <person name="Marz M."/>
            <person name="Stadler P.F."/>
            <person name="Smith J."/>
            <person name="Kraus R.H."/>
            <person name="Zhao Y."/>
            <person name="Ren L."/>
            <person name="Fei J."/>
            <person name="Morisson M."/>
            <person name="Kaiser P."/>
            <person name="Griffin D.K."/>
            <person name="Rao M."/>
            <person name="Pitel F."/>
            <person name="Wang J."/>
            <person name="Li N."/>
        </authorList>
    </citation>
    <scope>NUCLEOTIDE SEQUENCE [LARGE SCALE GENOMIC DNA]</scope>
</reference>
<sequence length="747" mass="81356">MLFQTLVLWGGCTVMLLMLCALPMADRCKERNTIAVSLAQQRMEKPRKVVFFILLPMNQYPPTLTCAESTAVLKQHLRHKRSLTNASCESRAALGDKDARQHLPARHSSSFSRGARTTAVQMLGTEILGTRQPKDAGVNTGQAIPLEAEEGTDPAGKQPQGRDKNSTRSSATACGYSPVPTRGHVARATRPVAQLLGSTLQRGVIGVASPLPTAGGDAQRGQDANQNPNLNEPLKKDTAGSPEKALPAPLAHAQSSSGSIFVVIIAVNQSKISIIVRTQAPQLVVGPAATTVPAPSMDLQLEGGTRSSLNKQPGPSYHLEDRRTHSRAAPALGSQHFSSQQDSSNALGRSCSRTDNCSAESTSPIRQTTRNELIQQEKKHPGLNCRQAAGVRVIIRVWQSVGTAHTPKTTAQAFILSLHICASETRHPHPSSLNVQKNRTEPFGEDPNTQHRVSRVTTHRALLQLPELADEDGSRKRDIAYWDTTSLLCGQHQQLPVPVHTAQTSSQMEVQCRANPFLSSTLPFANSRKYFSPTEVSETHLETKGDGGHLAGDSIIPDMQAALHARGPRAAFLVANCKGRFPLHTPDLVLYLQVKVERCDRGDRLQGFTVQSTLVTAATSEFQTNNQRHSIFSSKQSENTLMLISQPLLGSSARNSLQVSAGMVVDRLQLIGAPLTFSSRIAMSNDRNDQTSVLKVSHINLVRFLLVYEFTRILPLTRITLSPLLTPQNRSLNHNLLITRLAVRKQQ</sequence>
<feature type="region of interest" description="Disordered" evidence="1">
    <location>
        <begin position="95"/>
        <end position="116"/>
    </location>
</feature>
<dbReference type="Proteomes" id="UP000296049">
    <property type="component" value="Unassembled WGS sequence"/>
</dbReference>
<organism evidence="3 4">
    <name type="scientific">Anas platyrhynchos</name>
    <name type="common">Mallard</name>
    <name type="synonym">Anas boschas</name>
    <dbReference type="NCBI Taxonomy" id="8839"/>
    <lineage>
        <taxon>Eukaryota</taxon>
        <taxon>Metazoa</taxon>
        <taxon>Chordata</taxon>
        <taxon>Craniata</taxon>
        <taxon>Vertebrata</taxon>
        <taxon>Euteleostomi</taxon>
        <taxon>Archelosauria</taxon>
        <taxon>Archosauria</taxon>
        <taxon>Dinosauria</taxon>
        <taxon>Saurischia</taxon>
        <taxon>Theropoda</taxon>
        <taxon>Coelurosauria</taxon>
        <taxon>Aves</taxon>
        <taxon>Neognathae</taxon>
        <taxon>Galloanserae</taxon>
        <taxon>Anseriformes</taxon>
        <taxon>Anatidae</taxon>
        <taxon>Anatinae</taxon>
        <taxon>Anas</taxon>
    </lineage>
</organism>
<protein>
    <submittedName>
        <fullName evidence="3">Uncharacterized protein</fullName>
    </submittedName>
</protein>
<evidence type="ECO:0000256" key="1">
    <source>
        <dbReference type="SAM" id="MobiDB-lite"/>
    </source>
</evidence>
<keyword evidence="2" id="KW-0732">Signal</keyword>
<gene>
    <name evidence="3" type="ORF">Anapl_05400</name>
</gene>
<dbReference type="AlphaFoldDB" id="R0KS91"/>
<evidence type="ECO:0000313" key="4">
    <source>
        <dbReference type="Proteomes" id="UP000296049"/>
    </source>
</evidence>
<feature type="region of interest" description="Disordered" evidence="1">
    <location>
        <begin position="145"/>
        <end position="185"/>
    </location>
</feature>
<name>R0KS91_ANAPL</name>
<proteinExistence type="predicted"/>
<feature type="region of interest" description="Disordered" evidence="1">
    <location>
        <begin position="295"/>
        <end position="369"/>
    </location>
</feature>
<keyword evidence="4" id="KW-1185">Reference proteome</keyword>
<feature type="chain" id="PRO_5004354390" evidence="2">
    <location>
        <begin position="28"/>
        <end position="747"/>
    </location>
</feature>
<dbReference type="EMBL" id="KB744074">
    <property type="protein sequence ID" value="EOA96138.1"/>
    <property type="molecule type" value="Genomic_DNA"/>
</dbReference>
<feature type="signal peptide" evidence="2">
    <location>
        <begin position="1"/>
        <end position="27"/>
    </location>
</feature>
<evidence type="ECO:0000256" key="2">
    <source>
        <dbReference type="SAM" id="SignalP"/>
    </source>
</evidence>